<dbReference type="PANTHER" id="PTHR43480:SF1">
    <property type="entry name" value="ACYL-[ACYL-CARRIER-PROTEIN]--UDP-N-ACETYLGLUCOSAMINE O-ACYLTRANSFERASE, MITOCHONDRIAL-RELATED"/>
    <property type="match status" value="1"/>
</dbReference>
<dbReference type="InterPro" id="IPR001451">
    <property type="entry name" value="Hexapep"/>
</dbReference>
<evidence type="ECO:0000256" key="1">
    <source>
        <dbReference type="SAM" id="MobiDB-lite"/>
    </source>
</evidence>
<dbReference type="InterPro" id="IPR011004">
    <property type="entry name" value="Trimer_LpxA-like_sf"/>
</dbReference>
<reference evidence="2 3" key="1">
    <citation type="submission" date="2019-01" db="EMBL/GenBank/DDBJ databases">
        <title>Novel species of Nocardioides.</title>
        <authorList>
            <person name="Liu Q."/>
            <person name="Xin Y.-H."/>
        </authorList>
    </citation>
    <scope>NUCLEOTIDE SEQUENCE [LARGE SCALE GENOMIC DNA]</scope>
    <source>
        <strain evidence="2 3">CGMCC 4.6875</strain>
    </source>
</reference>
<accession>A0A4Q2S7W8</accession>
<comment type="caution">
    <text evidence="2">The sequence shown here is derived from an EMBL/GenBank/DDBJ whole genome shotgun (WGS) entry which is preliminary data.</text>
</comment>
<dbReference type="InterPro" id="IPR010137">
    <property type="entry name" value="Lipid_A_LpxA"/>
</dbReference>
<gene>
    <name evidence="2" type="ORF">EUA07_17965</name>
</gene>
<dbReference type="Pfam" id="PF00132">
    <property type="entry name" value="Hexapep"/>
    <property type="match status" value="1"/>
</dbReference>
<keyword evidence="2" id="KW-0808">Transferase</keyword>
<evidence type="ECO:0000313" key="3">
    <source>
        <dbReference type="Proteomes" id="UP000293291"/>
    </source>
</evidence>
<dbReference type="SUPFAM" id="SSF51161">
    <property type="entry name" value="Trimeric LpxA-like enzymes"/>
    <property type="match status" value="1"/>
</dbReference>
<proteinExistence type="predicted"/>
<evidence type="ECO:0000313" key="2">
    <source>
        <dbReference type="EMBL" id="RYB98408.1"/>
    </source>
</evidence>
<dbReference type="Proteomes" id="UP000293291">
    <property type="component" value="Unassembled WGS sequence"/>
</dbReference>
<organism evidence="2 3">
    <name type="scientific">Nocardioides ganghwensis</name>
    <dbReference type="NCBI Taxonomy" id="252230"/>
    <lineage>
        <taxon>Bacteria</taxon>
        <taxon>Bacillati</taxon>
        <taxon>Actinomycetota</taxon>
        <taxon>Actinomycetes</taxon>
        <taxon>Propionibacteriales</taxon>
        <taxon>Nocardioidaceae</taxon>
        <taxon>Nocardioides</taxon>
    </lineage>
</organism>
<feature type="region of interest" description="Disordered" evidence="1">
    <location>
        <begin position="1"/>
        <end position="59"/>
    </location>
</feature>
<feature type="compositionally biased region" description="Basic residues" evidence="1">
    <location>
        <begin position="21"/>
        <end position="49"/>
    </location>
</feature>
<dbReference type="GO" id="GO:0008610">
    <property type="term" value="P:lipid biosynthetic process"/>
    <property type="evidence" value="ECO:0007669"/>
    <property type="project" value="InterPro"/>
</dbReference>
<dbReference type="PANTHER" id="PTHR43480">
    <property type="entry name" value="ACYL-[ACYL-CARRIER-PROTEIN]--UDP-N-ACETYLGLUCOSAMINE O-ACYLTRANSFERASE"/>
    <property type="match status" value="1"/>
</dbReference>
<dbReference type="AlphaFoldDB" id="A0A4Q2S7W8"/>
<dbReference type="OrthoDB" id="2643438at2"/>
<keyword evidence="3" id="KW-1185">Reference proteome</keyword>
<dbReference type="Gene3D" id="2.160.10.10">
    <property type="entry name" value="Hexapeptide repeat proteins"/>
    <property type="match status" value="1"/>
</dbReference>
<keyword evidence="2" id="KW-0012">Acyltransferase</keyword>
<name>A0A4Q2S7W8_9ACTN</name>
<protein>
    <submittedName>
        <fullName evidence="2">UDP-N-acetylglucosamine acyltransferase</fullName>
    </submittedName>
</protein>
<dbReference type="EMBL" id="SDWU01000023">
    <property type="protein sequence ID" value="RYB98408.1"/>
    <property type="molecule type" value="Genomic_DNA"/>
</dbReference>
<dbReference type="GO" id="GO:0008780">
    <property type="term" value="F:acyl-[acyl-carrier-protein]-UDP-N-acetylglucosamine O-acyltransferase activity"/>
    <property type="evidence" value="ECO:0007669"/>
    <property type="project" value="InterPro"/>
</dbReference>
<sequence length="284" mass="30206">MPGVGAPVHHAVRAADARQPGGRRPRLRRRAAARRARRPGRTPLRRGSSRHVGNSNRIHPTAVVGPEVTLGENNVVGPFCVLQGRVSLGDDNYLASHVVVGGAAEVRGHDMTASWEEPFDGNPVVIGSRNVFKEMVTISGGWAHETAVGDDGFFMTKAHVNHDGRIGDEVTVSAMVVTAGHVTVGDGANLGLGTVVHQRLTVPEGSMIGMQSAVTRQLPPFVVSMGVPARAARLNTYRLDRLGVPADQHEPLAAVVLHGSRDTAGLQDPLRAPVEAWLSRLEAH</sequence>